<dbReference type="GeneID" id="116303116"/>
<dbReference type="GO" id="GO:1904161">
    <property type="term" value="P:DNA synthesis involved in UV-damage excision repair"/>
    <property type="evidence" value="ECO:0007669"/>
    <property type="project" value="TreeGrafter"/>
</dbReference>
<feature type="region of interest" description="Disordered" evidence="7">
    <location>
        <begin position="143"/>
        <end position="453"/>
    </location>
</feature>
<feature type="compositionally biased region" description="Basic residues" evidence="7">
    <location>
        <begin position="440"/>
        <end position="449"/>
    </location>
</feature>
<feature type="compositionally biased region" description="Basic and acidic residues" evidence="7">
    <location>
        <begin position="226"/>
        <end position="239"/>
    </location>
</feature>
<dbReference type="AlphaFoldDB" id="A0A6P8IN27"/>
<reference evidence="10" key="1">
    <citation type="submission" date="2025-08" db="UniProtKB">
        <authorList>
            <consortium name="RefSeq"/>
        </authorList>
    </citation>
    <scope>IDENTIFICATION</scope>
    <source>
        <tissue evidence="10">Tentacle</tissue>
    </source>
</reference>
<feature type="compositionally biased region" description="Basic and acidic residues" evidence="7">
    <location>
        <begin position="255"/>
        <end position="279"/>
    </location>
</feature>
<feature type="compositionally biased region" description="Polar residues" evidence="7">
    <location>
        <begin position="421"/>
        <end position="437"/>
    </location>
</feature>
<evidence type="ECO:0000313" key="10">
    <source>
        <dbReference type="RefSeq" id="XP_031568446.1"/>
    </source>
</evidence>
<dbReference type="SMART" id="SM00413">
    <property type="entry name" value="ETS"/>
    <property type="match status" value="1"/>
</dbReference>
<evidence type="ECO:0000313" key="9">
    <source>
        <dbReference type="Proteomes" id="UP000515163"/>
    </source>
</evidence>
<feature type="compositionally biased region" description="Basic and acidic residues" evidence="7">
    <location>
        <begin position="361"/>
        <end position="394"/>
    </location>
</feature>
<keyword evidence="4" id="KW-0235">DNA replication</keyword>
<evidence type="ECO:0000259" key="8">
    <source>
        <dbReference type="PROSITE" id="PS50061"/>
    </source>
</evidence>
<evidence type="ECO:0000256" key="2">
    <source>
        <dbReference type="ARBA" id="ARBA00005562"/>
    </source>
</evidence>
<feature type="region of interest" description="Disordered" evidence="7">
    <location>
        <begin position="911"/>
        <end position="949"/>
    </location>
</feature>
<dbReference type="InParanoid" id="A0A6P8IN27"/>
<dbReference type="PROSITE" id="PS00346">
    <property type="entry name" value="ETS_DOMAIN_2"/>
    <property type="match status" value="1"/>
</dbReference>
<dbReference type="Gene3D" id="3.90.1030.20">
    <property type="entry name" value="DNA polymerase delta, p66 (Cdc27) subunit, wHTH domain"/>
    <property type="match status" value="1"/>
</dbReference>
<dbReference type="InterPro" id="IPR036388">
    <property type="entry name" value="WH-like_DNA-bd_sf"/>
</dbReference>
<feature type="compositionally biased region" description="Basic residues" evidence="7">
    <location>
        <begin position="308"/>
        <end position="321"/>
    </location>
</feature>
<dbReference type="OrthoDB" id="10067219at2759"/>
<dbReference type="PROSITE" id="PS00345">
    <property type="entry name" value="ETS_DOMAIN_1"/>
    <property type="match status" value="1"/>
</dbReference>
<dbReference type="InterPro" id="IPR000418">
    <property type="entry name" value="Ets_dom"/>
</dbReference>
<dbReference type="SUPFAM" id="SSF46785">
    <property type="entry name" value="Winged helix' DNA-binding domain"/>
    <property type="match status" value="1"/>
</dbReference>
<dbReference type="GO" id="GO:0006297">
    <property type="term" value="P:nucleotide-excision repair, DNA gap filling"/>
    <property type="evidence" value="ECO:0007669"/>
    <property type="project" value="TreeGrafter"/>
</dbReference>
<keyword evidence="6" id="KW-0238">DNA-binding</keyword>
<evidence type="ECO:0000256" key="7">
    <source>
        <dbReference type="SAM" id="MobiDB-lite"/>
    </source>
</evidence>
<dbReference type="FunFam" id="3.90.1030.20:FF:000002">
    <property type="entry name" value="DNA polymerase delta subunit"/>
    <property type="match status" value="1"/>
</dbReference>
<dbReference type="GO" id="GO:0006271">
    <property type="term" value="P:DNA strand elongation involved in DNA replication"/>
    <property type="evidence" value="ECO:0007669"/>
    <property type="project" value="TreeGrafter"/>
</dbReference>
<accession>A0A6P8IN27</accession>
<dbReference type="Pfam" id="PF09507">
    <property type="entry name" value="CDC27"/>
    <property type="match status" value="1"/>
</dbReference>
<dbReference type="PANTHER" id="PTHR17598">
    <property type="entry name" value="DNA POLYMERASE DELTA SUBUNIT 3"/>
    <property type="match status" value="1"/>
</dbReference>
<protein>
    <recommendedName>
        <fullName evidence="3">DNA polymerase delta subunit 3</fullName>
    </recommendedName>
</protein>
<dbReference type="PANTHER" id="PTHR17598:SF13">
    <property type="entry name" value="DNA POLYMERASE DELTA SUBUNIT 3"/>
    <property type="match status" value="1"/>
</dbReference>
<feature type="compositionally biased region" description="Basic and acidic residues" evidence="7">
    <location>
        <begin position="288"/>
        <end position="307"/>
    </location>
</feature>
<dbReference type="GO" id="GO:0043625">
    <property type="term" value="C:delta DNA polymerase complex"/>
    <property type="evidence" value="ECO:0007669"/>
    <property type="project" value="InterPro"/>
</dbReference>
<comment type="subcellular location">
    <subcellularLocation>
        <location evidence="1 6">Nucleus</location>
    </subcellularLocation>
</comment>
<dbReference type="InterPro" id="IPR041913">
    <property type="entry name" value="POLD3_sf"/>
</dbReference>
<comment type="similarity">
    <text evidence="2 6">Belongs to the ETS family.</text>
</comment>
<dbReference type="KEGG" id="aten:116303116"/>
<dbReference type="InterPro" id="IPR019038">
    <property type="entry name" value="POLD3"/>
</dbReference>
<name>A0A6P8IN27_ACTTE</name>
<evidence type="ECO:0000256" key="1">
    <source>
        <dbReference type="ARBA" id="ARBA00004123"/>
    </source>
</evidence>
<feature type="domain" description="ETS" evidence="8">
    <location>
        <begin position="816"/>
        <end position="897"/>
    </location>
</feature>
<dbReference type="Proteomes" id="UP000515163">
    <property type="component" value="Unplaced"/>
</dbReference>
<dbReference type="GO" id="GO:0003700">
    <property type="term" value="F:DNA-binding transcription factor activity"/>
    <property type="evidence" value="ECO:0007669"/>
    <property type="project" value="InterPro"/>
</dbReference>
<keyword evidence="5 6" id="KW-0539">Nucleus</keyword>
<organism evidence="9 10">
    <name type="scientific">Actinia tenebrosa</name>
    <name type="common">Australian red waratah sea anemone</name>
    <dbReference type="NCBI Taxonomy" id="6105"/>
    <lineage>
        <taxon>Eukaryota</taxon>
        <taxon>Metazoa</taxon>
        <taxon>Cnidaria</taxon>
        <taxon>Anthozoa</taxon>
        <taxon>Hexacorallia</taxon>
        <taxon>Actiniaria</taxon>
        <taxon>Actiniidae</taxon>
        <taxon>Actinia</taxon>
    </lineage>
</organism>
<feature type="compositionally biased region" description="Basic and acidic residues" evidence="7">
    <location>
        <begin position="206"/>
        <end position="218"/>
    </location>
</feature>
<dbReference type="RefSeq" id="XP_031568446.1">
    <property type="nucleotide sequence ID" value="XM_031712586.1"/>
</dbReference>
<evidence type="ECO:0000256" key="3">
    <source>
        <dbReference type="ARBA" id="ARBA00017589"/>
    </source>
</evidence>
<evidence type="ECO:0000256" key="4">
    <source>
        <dbReference type="ARBA" id="ARBA00022705"/>
    </source>
</evidence>
<dbReference type="Gene3D" id="1.10.10.10">
    <property type="entry name" value="Winged helix-like DNA-binding domain superfamily/Winged helix DNA-binding domain"/>
    <property type="match status" value="1"/>
</dbReference>
<evidence type="ECO:0000256" key="5">
    <source>
        <dbReference type="ARBA" id="ARBA00023242"/>
    </source>
</evidence>
<proteinExistence type="inferred from homology"/>
<dbReference type="PROSITE" id="PS50061">
    <property type="entry name" value="ETS_DOMAIN_3"/>
    <property type="match status" value="1"/>
</dbReference>
<sequence length="960" mass="108871">MADEESLYLDNLDEFINDQDKVVTYKWLSRTLSVASNTAKQMLYAFLLKERAKKSNSLTATYLVGGRCKVDDQLVHQYVLTSDHKLEETKKQFECVTSVHVYSLQKKTPKDINTLYTVDYEIQQEHKDEPNKWSHIYCKEATKRSDGGANRGTSHSKPGKENAVPKPEMTNGLGSSSSMTDKPKPKPSNQRSKKGQLPNMGMFAVKTDKKPEQQKPDEPVSNAVSNKKEKPAKPAEKSKPSGMMSFFGKQISEPTKSKSEPKEEPKEKPKEKPIEKVEESKEESEEKSEEKQSDHTKDIKETSENKQKSNKPTKQTRKRIKNLSSSDEEEDPVPKSFKKLVSDSESEEEIKPRRSKSKSKKEKEKEVVNKKTTKRETTKNSKEATQDEAKDKTTKTNRKRKKEEKEESSEEDSINSKSDHSTVVSETPNPSQKPVDNSTKRRKRRKVMKSKTYVDDDGFMVTEKVYESESTDASDEEEIMEVKQDPLPVPHTIKGTSPDSKPNKQMDLKPVKQASLMSFFKKNFNFPMNEASLLSRQLQNLNEPMDFKHFQGLYYANQAAVPTAPPAHTVPQQSLDDGWMNSFNQADLLDTTSMFGNDYDISQMQDGTTSDYDSDVTEIFDGIVEEKKPELSSTKKVMDFQPEGETLGLSDDQLAKLIGNILNGGGNQIPDLSFLNDFTELEEVKKVLNTSQQQQPFQTPLQAFQQSPQQTFSNPKVEEMVSHQRALSPASVTETAYSPCSSTDEGIESDFHSDSLSMCSGGSPMPNPCSPLSDDNCKQNILTQVVPNVLTQQTGTTGRRKRGPKPPAKYNGNGPIQLWQFLLELLLDTKQKGLIKWTHDERFEFKLLNPNLIATMWGKRKNKPSMNYEKLSRGLRYYYDKHIIDKVHGKRYVYQFVCDIEKILGYDPTEQKSDEKVEDAVCGESETTSDSQDFITDHSPESLDSGITDWPDFTAYFNQS</sequence>
<dbReference type="FunCoup" id="A0A6P8IN27">
    <property type="interactions" value="915"/>
</dbReference>
<dbReference type="InterPro" id="IPR036390">
    <property type="entry name" value="WH_DNA-bd_sf"/>
</dbReference>
<evidence type="ECO:0000256" key="6">
    <source>
        <dbReference type="RuleBase" id="RU004019"/>
    </source>
</evidence>
<feature type="compositionally biased region" description="Polar residues" evidence="7">
    <location>
        <begin position="925"/>
        <end position="934"/>
    </location>
</feature>
<dbReference type="PRINTS" id="PR00454">
    <property type="entry name" value="ETSDOMAIN"/>
</dbReference>
<gene>
    <name evidence="10" type="primary">LOC116303116</name>
</gene>
<dbReference type="Pfam" id="PF00178">
    <property type="entry name" value="Ets"/>
    <property type="match status" value="1"/>
</dbReference>
<keyword evidence="9" id="KW-1185">Reference proteome</keyword>
<dbReference type="GO" id="GO:0003887">
    <property type="term" value="F:DNA-directed DNA polymerase activity"/>
    <property type="evidence" value="ECO:0007669"/>
    <property type="project" value="TreeGrafter"/>
</dbReference>
<dbReference type="GO" id="GO:0043565">
    <property type="term" value="F:sequence-specific DNA binding"/>
    <property type="evidence" value="ECO:0007669"/>
    <property type="project" value="InterPro"/>
</dbReference>